<name>A0A518AX94_9BACT</name>
<dbReference type="Proteomes" id="UP000317093">
    <property type="component" value="Chromosome"/>
</dbReference>
<dbReference type="EMBL" id="CP036279">
    <property type="protein sequence ID" value="QDU59349.1"/>
    <property type="molecule type" value="Genomic_DNA"/>
</dbReference>
<reference evidence="1 2" key="1">
    <citation type="submission" date="2019-02" db="EMBL/GenBank/DDBJ databases">
        <title>Deep-cultivation of Planctomycetes and their phenomic and genomic characterization uncovers novel biology.</title>
        <authorList>
            <person name="Wiegand S."/>
            <person name="Jogler M."/>
            <person name="Boedeker C."/>
            <person name="Pinto D."/>
            <person name="Vollmers J."/>
            <person name="Rivas-Marin E."/>
            <person name="Kohn T."/>
            <person name="Peeters S.H."/>
            <person name="Heuer A."/>
            <person name="Rast P."/>
            <person name="Oberbeckmann S."/>
            <person name="Bunk B."/>
            <person name="Jeske O."/>
            <person name="Meyerdierks A."/>
            <person name="Storesund J.E."/>
            <person name="Kallscheuer N."/>
            <person name="Luecker S."/>
            <person name="Lage O.M."/>
            <person name="Pohl T."/>
            <person name="Merkel B.J."/>
            <person name="Hornburger P."/>
            <person name="Mueller R.-W."/>
            <person name="Bruemmer F."/>
            <person name="Labrenz M."/>
            <person name="Spormann A.M."/>
            <person name="Op den Camp H."/>
            <person name="Overmann J."/>
            <person name="Amann R."/>
            <person name="Jetten M.S.M."/>
            <person name="Mascher T."/>
            <person name="Medema M.H."/>
            <person name="Devos D.P."/>
            <person name="Kaster A.-K."/>
            <person name="Ovreas L."/>
            <person name="Rohde M."/>
            <person name="Galperin M.Y."/>
            <person name="Jogler C."/>
        </authorList>
    </citation>
    <scope>NUCLEOTIDE SEQUENCE [LARGE SCALE GENOMIC DNA]</scope>
    <source>
        <strain evidence="1 2">Pan216</strain>
    </source>
</reference>
<protein>
    <submittedName>
        <fullName evidence="1">Uncharacterized protein</fullName>
    </submittedName>
</protein>
<organism evidence="1 2">
    <name type="scientific">Kolteria novifilia</name>
    <dbReference type="NCBI Taxonomy" id="2527975"/>
    <lineage>
        <taxon>Bacteria</taxon>
        <taxon>Pseudomonadati</taxon>
        <taxon>Planctomycetota</taxon>
        <taxon>Planctomycetia</taxon>
        <taxon>Kolteriales</taxon>
        <taxon>Kolteriaceae</taxon>
        <taxon>Kolteria</taxon>
    </lineage>
</organism>
<evidence type="ECO:0000313" key="1">
    <source>
        <dbReference type="EMBL" id="QDU59349.1"/>
    </source>
</evidence>
<dbReference type="RefSeq" id="WP_145253469.1">
    <property type="nucleotide sequence ID" value="NZ_CP036279.1"/>
</dbReference>
<dbReference type="KEGG" id="knv:Pan216_01770"/>
<dbReference type="InterPro" id="IPR053855">
    <property type="entry name" value="DUF6931"/>
</dbReference>
<dbReference type="Pfam" id="PF22011">
    <property type="entry name" value="DUF6931"/>
    <property type="match status" value="1"/>
</dbReference>
<proteinExistence type="predicted"/>
<gene>
    <name evidence="1" type="ORF">Pan216_01770</name>
</gene>
<sequence>MADEEELEPAIDDLRTADHVLEREFTKLCDAARELLRPEMSYGAYLKALLHAEFLEDGLDFVGHALPLRHAVWWGCCCIGKVMPPDEPGEKDRQVFGATFRWVVEPTEEHRAAIQRLTRVVTKLTAPILLGRATGFAELKLPEPLAALKRDFRKEGVIAAGSAPAA</sequence>
<dbReference type="OrthoDB" id="289828at2"/>
<keyword evidence="2" id="KW-1185">Reference proteome</keyword>
<accession>A0A518AX94</accession>
<dbReference type="AlphaFoldDB" id="A0A518AX94"/>
<evidence type="ECO:0000313" key="2">
    <source>
        <dbReference type="Proteomes" id="UP000317093"/>
    </source>
</evidence>